<dbReference type="Pfam" id="PF03033">
    <property type="entry name" value="Glyco_transf_28"/>
    <property type="match status" value="1"/>
</dbReference>
<feature type="domain" description="Glycosyltransferase family 28 N-terminal" evidence="1">
    <location>
        <begin position="3"/>
        <end position="56"/>
    </location>
</feature>
<dbReference type="GO" id="GO:0016758">
    <property type="term" value="F:hexosyltransferase activity"/>
    <property type="evidence" value="ECO:0007669"/>
    <property type="project" value="InterPro"/>
</dbReference>
<evidence type="ECO:0000259" key="1">
    <source>
        <dbReference type="Pfam" id="PF03033"/>
    </source>
</evidence>
<dbReference type="GO" id="GO:0005975">
    <property type="term" value="P:carbohydrate metabolic process"/>
    <property type="evidence" value="ECO:0007669"/>
    <property type="project" value="InterPro"/>
</dbReference>
<accession>A0A1X1Z2X4</accession>
<sequence>MRFVLACYGSRGDVEPFAALARELAHRGHQVSLAVPPYMVGFVESAGLAATNFGPDPPASTAQNPIHAVTEIVGHLTEACAQWGATLAELGRGADLLVTGRGEQGLAANVAEYHGIPAVALHFFPGDGHRPSGLIGQVTRDAEDAQRRRLGLDPTTEAPETALEIQAYDQIGFPELAAAWAEQGRRRPFVGALTLQLPTDADEDVASWIAHGPPPIYFGFGSAVRFASSAATVAVIAAACARLGERALICTGPNDVTGQSEDIKVVAAVNHSAILPACRAVVHHGGAGTTAAGMRAGIPTLILWHEIDDQPVWAAAVERLEVGIGRPFWSASEQSLVADLRSILTAECTAKAREVGAKTTTADESVAMTADLLEDTARAGT</sequence>
<dbReference type="Proteomes" id="UP000193529">
    <property type="component" value="Unassembled WGS sequence"/>
</dbReference>
<dbReference type="SUPFAM" id="SSF53756">
    <property type="entry name" value="UDP-Glycosyltransferase/glycogen phosphorylase"/>
    <property type="match status" value="1"/>
</dbReference>
<dbReference type="GO" id="GO:0008194">
    <property type="term" value="F:UDP-glycosyltransferase activity"/>
    <property type="evidence" value="ECO:0007669"/>
    <property type="project" value="InterPro"/>
</dbReference>
<dbReference type="RefSeq" id="WP_085080981.1">
    <property type="nucleotide sequence ID" value="NZ_JACKRZ010000079.1"/>
</dbReference>
<dbReference type="GO" id="GO:0033072">
    <property type="term" value="P:vancomycin biosynthetic process"/>
    <property type="evidence" value="ECO:0007669"/>
    <property type="project" value="UniProtKB-ARBA"/>
</dbReference>
<dbReference type="InterPro" id="IPR050426">
    <property type="entry name" value="Glycosyltransferase_28"/>
</dbReference>
<evidence type="ECO:0000259" key="2">
    <source>
        <dbReference type="Pfam" id="PF06722"/>
    </source>
</evidence>
<dbReference type="Gene3D" id="3.40.50.2000">
    <property type="entry name" value="Glycogen Phosphorylase B"/>
    <property type="match status" value="3"/>
</dbReference>
<evidence type="ECO:0000313" key="4">
    <source>
        <dbReference type="Proteomes" id="UP000193529"/>
    </source>
</evidence>
<name>A0A1X1Z2X4_9MYCO</name>
<dbReference type="FunFam" id="3.40.50.2000:FF:000009">
    <property type="entry name" value="Sterol 3-beta-glucosyltransferase UGT80A2"/>
    <property type="match status" value="1"/>
</dbReference>
<proteinExistence type="predicted"/>
<keyword evidence="3" id="KW-0808">Transferase</keyword>
<comment type="caution">
    <text evidence="3">The sequence shown here is derived from an EMBL/GenBank/DDBJ whole genome shotgun (WGS) entry which is preliminary data.</text>
</comment>
<dbReference type="AlphaFoldDB" id="A0A1X1Z2X4"/>
<gene>
    <name evidence="3" type="ORF">AWC19_20625</name>
</gene>
<dbReference type="InterPro" id="IPR004276">
    <property type="entry name" value="GlycoTrans_28_N"/>
</dbReference>
<dbReference type="PANTHER" id="PTHR48050:SF13">
    <property type="entry name" value="STEROL 3-BETA-GLUCOSYLTRANSFERASE UGT80A2"/>
    <property type="match status" value="1"/>
</dbReference>
<dbReference type="Pfam" id="PF06722">
    <property type="entry name" value="EryCIII-like_C"/>
    <property type="match status" value="1"/>
</dbReference>
<reference evidence="3 4" key="1">
    <citation type="submission" date="2016-01" db="EMBL/GenBank/DDBJ databases">
        <title>The new phylogeny of the genus Mycobacterium.</title>
        <authorList>
            <person name="Tarcisio F."/>
            <person name="Conor M."/>
            <person name="Antonella G."/>
            <person name="Elisabetta G."/>
            <person name="Giulia F.S."/>
            <person name="Sara T."/>
            <person name="Anna F."/>
            <person name="Clotilde B."/>
            <person name="Roberto B."/>
            <person name="Veronica D.S."/>
            <person name="Fabio R."/>
            <person name="Monica P."/>
            <person name="Olivier J."/>
            <person name="Enrico T."/>
            <person name="Nicola S."/>
        </authorList>
    </citation>
    <scope>NUCLEOTIDE SEQUENCE [LARGE SCALE GENOMIC DNA]</scope>
    <source>
        <strain evidence="3 4">DSM 44572</strain>
    </source>
</reference>
<dbReference type="OrthoDB" id="3253247at2"/>
<evidence type="ECO:0000313" key="3">
    <source>
        <dbReference type="EMBL" id="ORW17689.1"/>
    </source>
</evidence>
<dbReference type="CDD" id="cd03784">
    <property type="entry name" value="GT1_Gtf-like"/>
    <property type="match status" value="1"/>
</dbReference>
<dbReference type="EMBL" id="LQPJ01000144">
    <property type="protein sequence ID" value="ORW17689.1"/>
    <property type="molecule type" value="Genomic_DNA"/>
</dbReference>
<protein>
    <submittedName>
        <fullName evidence="3">Glycosyltransferase</fullName>
    </submittedName>
</protein>
<organism evidence="3 4">
    <name type="scientific">Mycobacterium palustre</name>
    <dbReference type="NCBI Taxonomy" id="153971"/>
    <lineage>
        <taxon>Bacteria</taxon>
        <taxon>Bacillati</taxon>
        <taxon>Actinomycetota</taxon>
        <taxon>Actinomycetes</taxon>
        <taxon>Mycobacteriales</taxon>
        <taxon>Mycobacteriaceae</taxon>
        <taxon>Mycobacterium</taxon>
        <taxon>Mycobacterium simiae complex</taxon>
    </lineage>
</organism>
<dbReference type="InterPro" id="IPR010610">
    <property type="entry name" value="EryCIII-like_C"/>
</dbReference>
<dbReference type="PANTHER" id="PTHR48050">
    <property type="entry name" value="STEROL 3-BETA-GLUCOSYLTRANSFERASE"/>
    <property type="match status" value="1"/>
</dbReference>
<feature type="domain" description="Erythromycin biosynthesis protein CIII-like C-terminal" evidence="2">
    <location>
        <begin position="260"/>
        <end position="347"/>
    </location>
</feature>
<keyword evidence="4" id="KW-1185">Reference proteome</keyword>
<dbReference type="InterPro" id="IPR002213">
    <property type="entry name" value="UDP_glucos_trans"/>
</dbReference>